<feature type="binding site" evidence="15">
    <location>
        <position position="311"/>
    </location>
    <ligand>
        <name>substrate</name>
    </ligand>
</feature>
<dbReference type="SUPFAM" id="SSF53927">
    <property type="entry name" value="Cytidine deaminase-like"/>
    <property type="match status" value="1"/>
</dbReference>
<comment type="catalytic activity">
    <reaction evidence="13">
        <text>2,5-diamino-6-hydroxy-4-(5-phosphoribosylamino)-pyrimidine + H2O + H(+) = 5-amino-6-(5-phospho-D-ribosylamino)uracil + NH4(+)</text>
        <dbReference type="Rhea" id="RHEA:21868"/>
        <dbReference type="ChEBI" id="CHEBI:15377"/>
        <dbReference type="ChEBI" id="CHEBI:15378"/>
        <dbReference type="ChEBI" id="CHEBI:28938"/>
        <dbReference type="ChEBI" id="CHEBI:58453"/>
        <dbReference type="ChEBI" id="CHEBI:58614"/>
        <dbReference type="EC" id="3.5.4.26"/>
    </reaction>
</comment>
<evidence type="ECO:0000256" key="12">
    <source>
        <dbReference type="ARBA" id="ARBA00023268"/>
    </source>
</evidence>
<evidence type="ECO:0000256" key="11">
    <source>
        <dbReference type="ARBA" id="ARBA00023002"/>
    </source>
</evidence>
<dbReference type="EMBL" id="CP003315">
    <property type="protein sequence ID" value="AFA41135.1"/>
    <property type="molecule type" value="Genomic_DNA"/>
</dbReference>
<feature type="binding site" evidence="15">
    <location>
        <position position="160"/>
    </location>
    <ligand>
        <name>NADP(+)</name>
        <dbReference type="ChEBI" id="CHEBI:58349"/>
    </ligand>
</feature>
<keyword evidence="6 13" id="KW-0686">Riboflavin biosynthesis</keyword>
<dbReference type="InterPro" id="IPR002734">
    <property type="entry name" value="RibDG_C"/>
</dbReference>
<dbReference type="HOGENOM" id="CLU_036590_1_2_6"/>
<dbReference type="RefSeq" id="WP_014354074.1">
    <property type="nucleotide sequence ID" value="NC_016893.1"/>
</dbReference>
<evidence type="ECO:0000256" key="14">
    <source>
        <dbReference type="PIRSR" id="PIRSR006769-1"/>
    </source>
</evidence>
<dbReference type="GO" id="GO:0009231">
    <property type="term" value="P:riboflavin biosynthetic process"/>
    <property type="evidence" value="ECO:0007669"/>
    <property type="project" value="UniProtKB-UniPathway"/>
</dbReference>
<dbReference type="GO" id="GO:0008703">
    <property type="term" value="F:5-amino-6-(5-phosphoribosylamino)uracil reductase activity"/>
    <property type="evidence" value="ECO:0007669"/>
    <property type="project" value="UniProtKB-EC"/>
</dbReference>
<dbReference type="Gene3D" id="3.40.140.10">
    <property type="entry name" value="Cytidine Deaminase, domain 2"/>
    <property type="match status" value="1"/>
</dbReference>
<dbReference type="InterPro" id="IPR050765">
    <property type="entry name" value="Riboflavin_Biosynth_HTPR"/>
</dbReference>
<evidence type="ECO:0000256" key="10">
    <source>
        <dbReference type="ARBA" id="ARBA00022857"/>
    </source>
</evidence>
<dbReference type="GO" id="GO:0008835">
    <property type="term" value="F:diaminohydroxyphosphoribosylaminopyrimidine deaminase activity"/>
    <property type="evidence" value="ECO:0007669"/>
    <property type="project" value="UniProtKB-EC"/>
</dbReference>
<dbReference type="InterPro" id="IPR024072">
    <property type="entry name" value="DHFR-like_dom_sf"/>
</dbReference>
<dbReference type="STRING" id="1142511.WIGMOR_0297"/>
<dbReference type="SUPFAM" id="SSF53597">
    <property type="entry name" value="Dihydrofolate reductase-like"/>
    <property type="match status" value="1"/>
</dbReference>
<feature type="binding site" evidence="15">
    <location>
        <begin position="313"/>
        <end position="319"/>
    </location>
    <ligand>
        <name>NADP(+)</name>
        <dbReference type="ChEBI" id="CHEBI:58349"/>
    </ligand>
</feature>
<feature type="binding site" evidence="15">
    <location>
        <position position="213"/>
    </location>
    <ligand>
        <name>substrate</name>
    </ligand>
</feature>
<gene>
    <name evidence="18" type="primary">ribD</name>
    <name evidence="18" type="synonym">ribG</name>
    <name evidence="18" type="ORF">WIGMOR_0297</name>
</gene>
<dbReference type="PROSITE" id="PS00903">
    <property type="entry name" value="CYT_DCMP_DEAMINASES_1"/>
    <property type="match status" value="1"/>
</dbReference>
<dbReference type="InterPro" id="IPR004794">
    <property type="entry name" value="Eubact_RibD"/>
</dbReference>
<comment type="similarity">
    <text evidence="5 13">In the C-terminal section; belongs to the HTP reductase family.</text>
</comment>
<dbReference type="AlphaFoldDB" id="H6Q5T9"/>
<organism evidence="18 19">
    <name type="scientific">Wigglesworthia glossinidia endosymbiont of Glossina morsitans morsitans</name>
    <name type="common">Yale colony</name>
    <dbReference type="NCBI Taxonomy" id="1142511"/>
    <lineage>
        <taxon>Bacteria</taxon>
        <taxon>Pseudomonadati</taxon>
        <taxon>Pseudomonadota</taxon>
        <taxon>Gammaproteobacteria</taxon>
        <taxon>Enterobacterales</taxon>
        <taxon>Erwiniaceae</taxon>
        <taxon>Wigglesworthia</taxon>
    </lineage>
</organism>
<feature type="binding site" evidence="15">
    <location>
        <position position="210"/>
    </location>
    <ligand>
        <name>substrate</name>
    </ligand>
</feature>
<dbReference type="GO" id="GO:0008270">
    <property type="term" value="F:zinc ion binding"/>
    <property type="evidence" value="ECO:0007669"/>
    <property type="project" value="InterPro"/>
</dbReference>
<dbReference type="InterPro" id="IPR016193">
    <property type="entry name" value="Cytidine_deaminase-like"/>
</dbReference>
<dbReference type="InterPro" id="IPR011549">
    <property type="entry name" value="RibD_C"/>
</dbReference>
<sequence>MKKNFTQKDKIYLSRAFELARLGRFTTSPNPNVGCVIVKNNCIIGEGYHKKSGSDHAEISALKSTKTCVQGSTVYVTLEPCSYHGKTPSCAHALVKAKVKKVIASTIDPNPKVSGKGFEILKKSGIEVKYNFMQNVAKNLNVGFFKRMKSGIPWIKLKLAATLDGRTATKYGVSKWITSLKSRQNVQELRAESDAILSSATSILKDQSKLTVRWDEFSRKIKNIYPKNEVRQPIRIVIDNLNQITPENLFFKEQGKILLVRTKKDNLNWPSSIEKIVLHHINDVDQNSKNINLLSLMLKLGNFNINNILIESGARLSGAFLNAGLLDEIILYQAPKILGEHAFPLFFLSKIIDLDNAPKFLISNVYRIGEDVRLNLKPIK</sequence>
<evidence type="ECO:0000256" key="8">
    <source>
        <dbReference type="ARBA" id="ARBA00022801"/>
    </source>
</evidence>
<dbReference type="FunFam" id="3.40.140.10:FF:000025">
    <property type="entry name" value="Riboflavin biosynthesis protein RibD"/>
    <property type="match status" value="1"/>
</dbReference>
<feature type="binding site" evidence="15">
    <location>
        <position position="206"/>
    </location>
    <ligand>
        <name>substrate</name>
    </ligand>
</feature>
<keyword evidence="7 13" id="KW-0479">Metal-binding</keyword>
<dbReference type="GO" id="GO:0050661">
    <property type="term" value="F:NADP binding"/>
    <property type="evidence" value="ECO:0007669"/>
    <property type="project" value="InterPro"/>
</dbReference>
<evidence type="ECO:0000256" key="9">
    <source>
        <dbReference type="ARBA" id="ARBA00022833"/>
    </source>
</evidence>
<feature type="binding site" evidence="15">
    <location>
        <position position="190"/>
    </location>
    <ligand>
        <name>substrate</name>
    </ligand>
</feature>
<dbReference type="InterPro" id="IPR016192">
    <property type="entry name" value="APOBEC/CMP_deaminase_Zn-bd"/>
</dbReference>
<dbReference type="Pfam" id="PF00383">
    <property type="entry name" value="dCMP_cyt_deam_1"/>
    <property type="match status" value="1"/>
</dbReference>
<dbReference type="CDD" id="cd01284">
    <property type="entry name" value="Riboflavin_deaminase-reductase"/>
    <property type="match status" value="1"/>
</dbReference>
<evidence type="ECO:0000256" key="16">
    <source>
        <dbReference type="PIRSR" id="PIRSR006769-3"/>
    </source>
</evidence>
<feature type="domain" description="CMP/dCMP-type deaminase" evidence="17">
    <location>
        <begin position="7"/>
        <end position="121"/>
    </location>
</feature>
<dbReference type="NCBIfam" id="TIGR00326">
    <property type="entry name" value="eubact_ribD"/>
    <property type="match status" value="1"/>
</dbReference>
<dbReference type="Pfam" id="PF01872">
    <property type="entry name" value="RibD_C"/>
    <property type="match status" value="1"/>
</dbReference>
<dbReference type="PROSITE" id="PS51747">
    <property type="entry name" value="CYT_DCMP_DEAMINASES_2"/>
    <property type="match status" value="1"/>
</dbReference>
<dbReference type="eggNOG" id="COG0117">
    <property type="taxonomic scope" value="Bacteria"/>
</dbReference>
<dbReference type="NCBIfam" id="TIGR00227">
    <property type="entry name" value="ribD_Cterm"/>
    <property type="match status" value="1"/>
</dbReference>
<dbReference type="UniPathway" id="UPA00275">
    <property type="reaction ID" value="UER00401"/>
</dbReference>
<comment type="similarity">
    <text evidence="4 13">In the N-terminal section; belongs to the cytidine and deoxycytidylate deaminase family.</text>
</comment>
<dbReference type="Proteomes" id="UP000009061">
    <property type="component" value="Chromosome"/>
</dbReference>
<evidence type="ECO:0000313" key="19">
    <source>
        <dbReference type="Proteomes" id="UP000009061"/>
    </source>
</evidence>
<comment type="catalytic activity">
    <reaction evidence="13">
        <text>5-amino-6-(5-phospho-D-ribitylamino)uracil + NADP(+) = 5-amino-6-(5-phospho-D-ribosylamino)uracil + NADPH + H(+)</text>
        <dbReference type="Rhea" id="RHEA:17845"/>
        <dbReference type="ChEBI" id="CHEBI:15378"/>
        <dbReference type="ChEBI" id="CHEBI:57783"/>
        <dbReference type="ChEBI" id="CHEBI:58349"/>
        <dbReference type="ChEBI" id="CHEBI:58421"/>
        <dbReference type="ChEBI" id="CHEBI:58453"/>
        <dbReference type="EC" id="1.1.1.193"/>
    </reaction>
</comment>
<dbReference type="OrthoDB" id="9800865at2"/>
<keyword evidence="8 13" id="KW-0378">Hydrolase</keyword>
<comment type="cofactor">
    <cofactor evidence="13 16">
        <name>Zn(2+)</name>
        <dbReference type="ChEBI" id="CHEBI:29105"/>
    </cofactor>
    <text evidence="13 16">Binds 1 zinc ion.</text>
</comment>
<protein>
    <recommendedName>
        <fullName evidence="13">Riboflavin biosynthesis protein RibD</fullName>
    </recommendedName>
    <domain>
        <recommendedName>
            <fullName evidence="13">Diaminohydroxyphosphoribosylaminopyrimidine deaminase</fullName>
            <shortName evidence="13">DRAP deaminase</shortName>
            <ecNumber evidence="13">3.5.4.26</ecNumber>
        </recommendedName>
        <alternativeName>
            <fullName evidence="13">Riboflavin-specific deaminase</fullName>
        </alternativeName>
    </domain>
    <domain>
        <recommendedName>
            <fullName evidence="13">5-amino-6-(5-phosphoribosylamino)uracil reductase</fullName>
            <ecNumber evidence="13">1.1.1.193</ecNumber>
        </recommendedName>
        <alternativeName>
            <fullName evidence="13">HTP reductase</fullName>
        </alternativeName>
    </domain>
</protein>
<evidence type="ECO:0000256" key="4">
    <source>
        <dbReference type="ARBA" id="ARBA00005259"/>
    </source>
</evidence>
<feature type="binding site" evidence="16">
    <location>
        <position position="56"/>
    </location>
    <ligand>
        <name>Zn(2+)</name>
        <dbReference type="ChEBI" id="CHEBI:29105"/>
        <note>catalytic</note>
    </ligand>
</feature>
<keyword evidence="11 13" id="KW-0560">Oxidoreductase</keyword>
<feature type="binding site" evidence="15">
    <location>
        <position position="176"/>
    </location>
    <ligand>
        <name>NADP(+)</name>
        <dbReference type="ChEBI" id="CHEBI:58349"/>
    </ligand>
</feature>
<reference evidence="18 19" key="1">
    <citation type="journal article" date="2012" name="MBio">
        <title>Insight into the transmission biology and species-specific functional capabilities of tsetse (Diptera: glossinidae) obligate symbiont wigglesworthia.</title>
        <authorList>
            <person name="Rio R.V."/>
            <person name="Symula R.E."/>
            <person name="Wang J."/>
            <person name="Lohs C."/>
            <person name="Wu Y.N."/>
            <person name="Snyder A.K."/>
            <person name="Bjornson R.D."/>
            <person name="Oshima K."/>
            <person name="Biehl B.S."/>
            <person name="Perna N.T."/>
            <person name="Hattori M."/>
            <person name="Aksoy S."/>
        </authorList>
    </citation>
    <scope>NUCLEOTIDE SEQUENCE [LARGE SCALE GENOMIC DNA]</scope>
    <source>
        <strain evidence="18">WGM</strain>
    </source>
</reference>
<keyword evidence="19" id="KW-1185">Reference proteome</keyword>
<dbReference type="eggNOG" id="COG1985">
    <property type="taxonomic scope" value="Bacteria"/>
</dbReference>
<dbReference type="PANTHER" id="PTHR38011">
    <property type="entry name" value="DIHYDROFOLATE REDUCTASE FAMILY PROTEIN (AFU_ORTHOLOGUE AFUA_8G06820)"/>
    <property type="match status" value="1"/>
</dbReference>
<feature type="binding site" evidence="16">
    <location>
        <position position="90"/>
    </location>
    <ligand>
        <name>Zn(2+)</name>
        <dbReference type="ChEBI" id="CHEBI:29105"/>
        <note>catalytic</note>
    </ligand>
</feature>
<dbReference type="PANTHER" id="PTHR38011:SF7">
    <property type="entry name" value="2,5-DIAMINO-6-RIBOSYLAMINO-4(3H)-PYRIMIDINONE 5'-PHOSPHATE REDUCTASE"/>
    <property type="match status" value="1"/>
</dbReference>
<dbReference type="InterPro" id="IPR002125">
    <property type="entry name" value="CMP_dCMP_dom"/>
</dbReference>
<comment type="function">
    <text evidence="1 13">Converts 2,5-diamino-6-(ribosylamino)-4(3h)-pyrimidinone 5'-phosphate into 5-amino-6-(ribosylamino)-2,4(1h,3h)-pyrimidinedione 5'-phosphate.</text>
</comment>
<dbReference type="EC" id="1.1.1.193" evidence="13"/>
<keyword evidence="9 13" id="KW-0862">Zinc</keyword>
<evidence type="ECO:0000256" key="2">
    <source>
        <dbReference type="ARBA" id="ARBA00004882"/>
    </source>
</evidence>
<evidence type="ECO:0000256" key="7">
    <source>
        <dbReference type="ARBA" id="ARBA00022723"/>
    </source>
</evidence>
<keyword evidence="10 13" id="KW-0521">NADP</keyword>
<keyword evidence="12" id="KW-0511">Multifunctional enzyme</keyword>
<feature type="active site" description="Proton donor" evidence="14">
    <location>
        <position position="58"/>
    </location>
</feature>
<proteinExistence type="inferred from homology"/>
<dbReference type="PIRSF" id="PIRSF006769">
    <property type="entry name" value="RibD"/>
    <property type="match status" value="1"/>
</dbReference>
<evidence type="ECO:0000256" key="1">
    <source>
        <dbReference type="ARBA" id="ARBA00002151"/>
    </source>
</evidence>
<dbReference type="KEGG" id="wgl:WIGMOR_0297"/>
<comment type="pathway">
    <text evidence="2 13">Cofactor biosynthesis; riboflavin biosynthesis; 5-amino-6-(D-ribitylamino)uracil from GTP: step 2/4.</text>
</comment>
<dbReference type="EC" id="3.5.4.26" evidence="13"/>
<feature type="binding site" evidence="15">
    <location>
        <position position="174"/>
    </location>
    <ligand>
        <name>substrate</name>
    </ligand>
</feature>
<evidence type="ECO:0000256" key="5">
    <source>
        <dbReference type="ARBA" id="ARBA00007417"/>
    </source>
</evidence>
<evidence type="ECO:0000256" key="15">
    <source>
        <dbReference type="PIRSR" id="PIRSR006769-2"/>
    </source>
</evidence>
<dbReference type="Gene3D" id="3.40.430.10">
    <property type="entry name" value="Dihydrofolate Reductase, subunit A"/>
    <property type="match status" value="1"/>
</dbReference>
<accession>H6Q5T9</accession>
<evidence type="ECO:0000259" key="17">
    <source>
        <dbReference type="PROSITE" id="PS51747"/>
    </source>
</evidence>
<feature type="binding site" evidence="16">
    <location>
        <position position="81"/>
    </location>
    <ligand>
        <name>Zn(2+)</name>
        <dbReference type="ChEBI" id="CHEBI:29105"/>
        <note>catalytic</note>
    </ligand>
</feature>
<evidence type="ECO:0000256" key="3">
    <source>
        <dbReference type="ARBA" id="ARBA00004910"/>
    </source>
</evidence>
<comment type="pathway">
    <text evidence="3 13">Cofactor biosynthesis; riboflavin biosynthesis; 5-amino-6-(D-ribitylamino)uracil from GTP: step 3/4.</text>
</comment>
<name>H6Q5T9_WIGGL</name>
<evidence type="ECO:0000313" key="18">
    <source>
        <dbReference type="EMBL" id="AFA41135.1"/>
    </source>
</evidence>
<evidence type="ECO:0000256" key="6">
    <source>
        <dbReference type="ARBA" id="ARBA00022619"/>
    </source>
</evidence>
<evidence type="ECO:0000256" key="13">
    <source>
        <dbReference type="PIRNR" id="PIRNR006769"/>
    </source>
</evidence>